<comment type="caution">
    <text evidence="5">The sequence shown here is derived from an EMBL/GenBank/DDBJ whole genome shotgun (WGS) entry which is preliminary data.</text>
</comment>
<evidence type="ECO:0000256" key="2">
    <source>
        <dbReference type="ARBA" id="ARBA00022448"/>
    </source>
</evidence>
<name>A0AAX2AHX8_9BACT</name>
<protein>
    <submittedName>
        <fullName evidence="5">Peptide ABC transporter substrate-binding protein</fullName>
    </submittedName>
</protein>
<accession>A0AAX2AHX8</accession>
<evidence type="ECO:0000256" key="1">
    <source>
        <dbReference type="ARBA" id="ARBA00005695"/>
    </source>
</evidence>
<feature type="domain" description="Solute-binding protein family 5" evidence="4">
    <location>
        <begin position="61"/>
        <end position="415"/>
    </location>
</feature>
<dbReference type="InterPro" id="IPR039424">
    <property type="entry name" value="SBP_5"/>
</dbReference>
<dbReference type="PANTHER" id="PTHR30290:SF9">
    <property type="entry name" value="OLIGOPEPTIDE-BINDING PROTEIN APPA"/>
    <property type="match status" value="1"/>
</dbReference>
<reference evidence="5 6" key="1">
    <citation type="submission" date="2017-09" db="EMBL/GenBank/DDBJ databases">
        <title>Genomics of the genus Arcobacter.</title>
        <authorList>
            <person name="Perez-Cataluna A."/>
            <person name="Figueras M.J."/>
            <person name="Salas-Masso N."/>
        </authorList>
    </citation>
    <scope>NUCLEOTIDE SEQUENCE [LARGE SCALE GENOMIC DNA]</scope>
    <source>
        <strain evidence="5 6">CECT 7386</strain>
    </source>
</reference>
<organism evidence="5 6">
    <name type="scientific">Malaciobacter mytili LMG 24559</name>
    <dbReference type="NCBI Taxonomy" id="1032238"/>
    <lineage>
        <taxon>Bacteria</taxon>
        <taxon>Pseudomonadati</taxon>
        <taxon>Campylobacterota</taxon>
        <taxon>Epsilonproteobacteria</taxon>
        <taxon>Campylobacterales</taxon>
        <taxon>Arcobacteraceae</taxon>
        <taxon>Malaciobacter</taxon>
    </lineage>
</organism>
<dbReference type="Gene3D" id="3.40.190.10">
    <property type="entry name" value="Periplasmic binding protein-like II"/>
    <property type="match status" value="1"/>
</dbReference>
<dbReference type="GO" id="GO:0015833">
    <property type="term" value="P:peptide transport"/>
    <property type="evidence" value="ECO:0007669"/>
    <property type="project" value="TreeGrafter"/>
</dbReference>
<comment type="similarity">
    <text evidence="1">Belongs to the bacterial solute-binding protein 5 family.</text>
</comment>
<dbReference type="Pfam" id="PF00496">
    <property type="entry name" value="SBP_bac_5"/>
    <property type="match status" value="1"/>
</dbReference>
<keyword evidence="6" id="KW-1185">Reference proteome</keyword>
<evidence type="ECO:0000313" key="6">
    <source>
        <dbReference type="Proteomes" id="UP000290092"/>
    </source>
</evidence>
<dbReference type="Proteomes" id="UP000290092">
    <property type="component" value="Unassembled WGS sequence"/>
</dbReference>
<dbReference type="GO" id="GO:0043190">
    <property type="term" value="C:ATP-binding cassette (ABC) transporter complex"/>
    <property type="evidence" value="ECO:0007669"/>
    <property type="project" value="InterPro"/>
</dbReference>
<dbReference type="InterPro" id="IPR000914">
    <property type="entry name" value="SBP_5_dom"/>
</dbReference>
<dbReference type="PANTHER" id="PTHR30290">
    <property type="entry name" value="PERIPLASMIC BINDING COMPONENT OF ABC TRANSPORTER"/>
    <property type="match status" value="1"/>
</dbReference>
<dbReference type="Gene3D" id="3.10.105.10">
    <property type="entry name" value="Dipeptide-binding Protein, Domain 3"/>
    <property type="match status" value="1"/>
</dbReference>
<proteinExistence type="inferred from homology"/>
<dbReference type="EMBL" id="NXID01000027">
    <property type="protein sequence ID" value="RXK15538.1"/>
    <property type="molecule type" value="Genomic_DNA"/>
</dbReference>
<dbReference type="RefSeq" id="WP_114840701.1">
    <property type="nucleotide sequence ID" value="NZ_CP031219.1"/>
</dbReference>
<gene>
    <name evidence="5" type="ORF">CP985_08370</name>
</gene>
<dbReference type="PIRSF" id="PIRSF002741">
    <property type="entry name" value="MppA"/>
    <property type="match status" value="1"/>
</dbReference>
<dbReference type="InterPro" id="IPR030678">
    <property type="entry name" value="Peptide/Ni-bd"/>
</dbReference>
<dbReference type="KEGG" id="amyt:AMYT_0189"/>
<dbReference type="GO" id="GO:1904680">
    <property type="term" value="F:peptide transmembrane transporter activity"/>
    <property type="evidence" value="ECO:0007669"/>
    <property type="project" value="TreeGrafter"/>
</dbReference>
<keyword evidence="2" id="KW-0813">Transport</keyword>
<evidence type="ECO:0000313" key="5">
    <source>
        <dbReference type="EMBL" id="RXK15538.1"/>
    </source>
</evidence>
<dbReference type="GO" id="GO:0030288">
    <property type="term" value="C:outer membrane-bounded periplasmic space"/>
    <property type="evidence" value="ECO:0007669"/>
    <property type="project" value="UniProtKB-ARBA"/>
</dbReference>
<keyword evidence="3" id="KW-0732">Signal</keyword>
<dbReference type="CDD" id="cd08514">
    <property type="entry name" value="PBP2_AppA_like"/>
    <property type="match status" value="1"/>
</dbReference>
<dbReference type="SUPFAM" id="SSF53850">
    <property type="entry name" value="Periplasmic binding protein-like II"/>
    <property type="match status" value="1"/>
</dbReference>
<dbReference type="Gene3D" id="3.90.76.10">
    <property type="entry name" value="Dipeptide-binding Protein, Domain 1"/>
    <property type="match status" value="1"/>
</dbReference>
<evidence type="ECO:0000256" key="3">
    <source>
        <dbReference type="ARBA" id="ARBA00022729"/>
    </source>
</evidence>
<sequence>MKKHILLIALFFNFLFASTLNLSITSSPSRINPILSNDTASSEISQWLFNGLLKYDKDANITTDIAKSYYFENETKLIIKLREDVFWHDGVQVTSQDVLFTYETILNPKVFTSIASNYKEVESVKALDKFTIEIIYKKPYFKALEIWLIGLLPYHILKDDKDLMTSKFNKNPIGTGPYILNSFKNASDIILTANKNYFKGKPKIDKIHYKFYPDPTTSFLMLKQNKLDIASLTPIQVDRQLNNEFYENYQIIETTSFSYAYLGFNLNNKKFQDKKVRQALSLAINRQELVDILYFGHAKVANGPFLPGTFAYNEKVKPIVQDIKKAKQLLKEAGYNEKNPLSFELVTNTGNEIRVNAAQILQHQLKQIGVEVKIRVMEWQAFLNTVVHPRKFETVLLGWSLALTPDAYPLWHSDSTKIGRFNLVGYKNKQLDKLIELGSTTVNREKLAEIYKNIFTIISNDLPYLFLFIPNSITVVNKNIKNIEPTFIGIFHNQIDWIKEDKEKN</sequence>
<evidence type="ECO:0000259" key="4">
    <source>
        <dbReference type="Pfam" id="PF00496"/>
    </source>
</evidence>
<dbReference type="AlphaFoldDB" id="A0AAX2AHX8"/>